<reference evidence="1" key="1">
    <citation type="submission" date="2021-06" db="EMBL/GenBank/DDBJ databases">
        <title>New haloarchaea isolates fom saline soil.</title>
        <authorList>
            <person name="Duran-Viseras A."/>
            <person name="Sanchez-Porro C.S."/>
            <person name="Ventosa A."/>
        </authorList>
    </citation>
    <scope>NUCLEOTIDE SEQUENCE</scope>
    <source>
        <strain evidence="1">JCM 18369</strain>
    </source>
</reference>
<name>A0AA41FZA5_9EURY</name>
<evidence type="ECO:0000313" key="1">
    <source>
        <dbReference type="EMBL" id="MBV0900408.1"/>
    </source>
</evidence>
<sequence length="65" mass="7167">MADSVALFYGAAPLKDTCSDTASISDRNSTEIRPVSNVSLAGKRPMNLFDFKLFFYSAEKEIVDD</sequence>
<accession>A0AA41FZA5</accession>
<comment type="caution">
    <text evidence="1">The sequence shown here is derived from an EMBL/GenBank/DDBJ whole genome shotgun (WGS) entry which is preliminary data.</text>
</comment>
<evidence type="ECO:0000313" key="2">
    <source>
        <dbReference type="Proteomes" id="UP001166304"/>
    </source>
</evidence>
<gene>
    <name evidence="1" type="ORF">KTS37_01280</name>
</gene>
<keyword evidence="2" id="KW-1185">Reference proteome</keyword>
<dbReference type="Proteomes" id="UP001166304">
    <property type="component" value="Unassembled WGS sequence"/>
</dbReference>
<organism evidence="1 2">
    <name type="scientific">Haloarcula salina</name>
    <dbReference type="NCBI Taxonomy" id="1429914"/>
    <lineage>
        <taxon>Archaea</taxon>
        <taxon>Methanobacteriati</taxon>
        <taxon>Methanobacteriota</taxon>
        <taxon>Stenosarchaea group</taxon>
        <taxon>Halobacteria</taxon>
        <taxon>Halobacteriales</taxon>
        <taxon>Haloarculaceae</taxon>
        <taxon>Haloarcula</taxon>
    </lineage>
</organism>
<protein>
    <submittedName>
        <fullName evidence="1">Uncharacterized protein</fullName>
    </submittedName>
</protein>
<dbReference type="RefSeq" id="WP_162412290.1">
    <property type="nucleotide sequence ID" value="NZ_JAHQXE010000001.1"/>
</dbReference>
<dbReference type="AlphaFoldDB" id="A0AA41FZA5"/>
<proteinExistence type="predicted"/>
<dbReference type="EMBL" id="JAHQXE010000001">
    <property type="protein sequence ID" value="MBV0900408.1"/>
    <property type="molecule type" value="Genomic_DNA"/>
</dbReference>